<dbReference type="RefSeq" id="WP_202857580.1">
    <property type="nucleotide sequence ID" value="NZ_JAEUGD010000058.1"/>
</dbReference>
<gene>
    <name evidence="1" type="ORF">JMN32_17120</name>
</gene>
<keyword evidence="2" id="KW-1185">Reference proteome</keyword>
<accession>A0A937FZU0</accession>
<organism evidence="1 2">
    <name type="scientific">Fulvivirga marina</name>
    <dbReference type="NCBI Taxonomy" id="2494733"/>
    <lineage>
        <taxon>Bacteria</taxon>
        <taxon>Pseudomonadati</taxon>
        <taxon>Bacteroidota</taxon>
        <taxon>Cytophagia</taxon>
        <taxon>Cytophagales</taxon>
        <taxon>Fulvivirgaceae</taxon>
        <taxon>Fulvivirga</taxon>
    </lineage>
</organism>
<name>A0A937FZU0_9BACT</name>
<dbReference type="Proteomes" id="UP000614216">
    <property type="component" value="Unassembled WGS sequence"/>
</dbReference>
<evidence type="ECO:0000313" key="1">
    <source>
        <dbReference type="EMBL" id="MBL6448042.1"/>
    </source>
</evidence>
<protein>
    <submittedName>
        <fullName evidence="1">Uncharacterized protein</fullName>
    </submittedName>
</protein>
<sequence length="309" mass="35597">MTQAPQLPDLPFHAWTDTRLTLHLILQIIGKSQLKLTTRKNHWWYITLYVTSRGFGTHSIPINCGQDSVDITFDILRKEVVILCSTGRIMTISLKKEPDVATFYKQYMEALASLGLSPQFVPKPFDMGVDEPFDQLKEYHHYDWDFINRFWGIMRWNDAIFKEFSGRFYGKTCPVQIYWHHMDLAVTRFSGKKLPAMDSSARTLEKDTYSHEQISFGFWAGDDNVQEPMYYSYTYPSPEGIDQEVLKPDAAKWMDSNGSPMVLLTYEYVKNAKDPAGAVLSFLESAYQAGAKRAGWNLEELKVPAIKDL</sequence>
<evidence type="ECO:0000313" key="2">
    <source>
        <dbReference type="Proteomes" id="UP000614216"/>
    </source>
</evidence>
<dbReference type="AlphaFoldDB" id="A0A937FZU0"/>
<dbReference type="EMBL" id="JAEUGD010000058">
    <property type="protein sequence ID" value="MBL6448042.1"/>
    <property type="molecule type" value="Genomic_DNA"/>
</dbReference>
<dbReference type="Pfam" id="PF19459">
    <property type="entry name" value="DUF5996"/>
    <property type="match status" value="1"/>
</dbReference>
<dbReference type="InterPro" id="IPR046038">
    <property type="entry name" value="DUF5996"/>
</dbReference>
<proteinExistence type="predicted"/>
<reference evidence="1" key="1">
    <citation type="submission" date="2021-01" db="EMBL/GenBank/DDBJ databases">
        <title>Fulvivirga kasyanovii gen. nov., sp nov., a novel member of the phylum Bacteroidetes isolated from seawater in a mussel farm.</title>
        <authorList>
            <person name="Zhao L.-H."/>
            <person name="Wang Z.-J."/>
        </authorList>
    </citation>
    <scope>NUCLEOTIDE SEQUENCE</scope>
    <source>
        <strain evidence="1">29W222</strain>
    </source>
</reference>
<comment type="caution">
    <text evidence="1">The sequence shown here is derived from an EMBL/GenBank/DDBJ whole genome shotgun (WGS) entry which is preliminary data.</text>
</comment>